<reference evidence="1 2" key="1">
    <citation type="submission" date="2021-01" db="EMBL/GenBank/DDBJ databases">
        <title>Chromosome-level genome assembly of a human fungal pathogen reveals clustering of transcriptionally co-regulated genes.</title>
        <authorList>
            <person name="Voorhies M."/>
            <person name="Cohen S."/>
            <person name="Shea T.P."/>
            <person name="Petrus S."/>
            <person name="Munoz J.F."/>
            <person name="Poplawski S."/>
            <person name="Goldman W.E."/>
            <person name="Michael T."/>
            <person name="Cuomo C.A."/>
            <person name="Sil A."/>
            <person name="Beyhan S."/>
        </authorList>
    </citation>
    <scope>NUCLEOTIDE SEQUENCE [LARGE SCALE GENOMIC DNA]</scope>
    <source>
        <strain evidence="1 2">G184AR</strain>
    </source>
</reference>
<proteinExistence type="predicted"/>
<accession>A0A8H8CS41</accession>
<dbReference type="AlphaFoldDB" id="A0A8H8CS41"/>
<comment type="caution">
    <text evidence="1">The sequence shown here is derived from an EMBL/GenBank/DDBJ whole genome shotgun (WGS) entry which is preliminary data.</text>
</comment>
<dbReference type="VEuPathDB" id="FungiDB:I7I52_12154"/>
<gene>
    <name evidence="1" type="ORF">I7I52_12154</name>
</gene>
<dbReference type="EMBL" id="JAEVHI010000006">
    <property type="protein sequence ID" value="KAG5288616.1"/>
    <property type="molecule type" value="Genomic_DNA"/>
</dbReference>
<evidence type="ECO:0000313" key="2">
    <source>
        <dbReference type="Proteomes" id="UP000670092"/>
    </source>
</evidence>
<sequence>MSLRKFKMFVRKSEATAIIQNANCSYHSIVCPVHLIHCNLLRLSKVRGLQHQKNVGGKSEACLEFFDCLLSRDFVRRSKRQEEVMSFNTRPSVKIFFL</sequence>
<evidence type="ECO:0000313" key="1">
    <source>
        <dbReference type="EMBL" id="KAG5288616.1"/>
    </source>
</evidence>
<protein>
    <submittedName>
        <fullName evidence="1">Uncharacterized protein</fullName>
    </submittedName>
</protein>
<name>A0A8H8CS41_AJECA</name>
<organism evidence="1 2">
    <name type="scientific">Ajellomyces capsulatus</name>
    <name type="common">Darling's disease fungus</name>
    <name type="synonym">Histoplasma capsulatum</name>
    <dbReference type="NCBI Taxonomy" id="5037"/>
    <lineage>
        <taxon>Eukaryota</taxon>
        <taxon>Fungi</taxon>
        <taxon>Dikarya</taxon>
        <taxon>Ascomycota</taxon>
        <taxon>Pezizomycotina</taxon>
        <taxon>Eurotiomycetes</taxon>
        <taxon>Eurotiomycetidae</taxon>
        <taxon>Onygenales</taxon>
        <taxon>Ajellomycetaceae</taxon>
        <taxon>Histoplasma</taxon>
    </lineage>
</organism>
<dbReference type="Proteomes" id="UP000670092">
    <property type="component" value="Unassembled WGS sequence"/>
</dbReference>